<protein>
    <submittedName>
        <fullName evidence="2">Uncharacterized protein</fullName>
    </submittedName>
</protein>
<evidence type="ECO:0000256" key="1">
    <source>
        <dbReference type="SAM" id="MobiDB-lite"/>
    </source>
</evidence>
<proteinExistence type="predicted"/>
<organism evidence="2">
    <name type="scientific">Candidatus Kentrum sp. TUN</name>
    <dbReference type="NCBI Taxonomy" id="2126343"/>
    <lineage>
        <taxon>Bacteria</taxon>
        <taxon>Pseudomonadati</taxon>
        <taxon>Pseudomonadota</taxon>
        <taxon>Gammaproteobacteria</taxon>
        <taxon>Candidatus Kentrum</taxon>
    </lineage>
</organism>
<feature type="region of interest" description="Disordered" evidence="1">
    <location>
        <begin position="1"/>
        <end position="23"/>
    </location>
</feature>
<sequence>MNHISGRQGDIKDPIQPRMQGRGKFAADGGFTGACLTSDKTDGTQFQEVFKACLGLGDGGGGIEFLGVEGALEGPGGEGKIFAVHGSIFSNSFPG</sequence>
<dbReference type="EMBL" id="CAADFY010000399">
    <property type="protein sequence ID" value="VFK63625.1"/>
    <property type="molecule type" value="Genomic_DNA"/>
</dbReference>
<dbReference type="AlphaFoldDB" id="A0A451AC64"/>
<accession>A0A451AC64</accession>
<reference evidence="2" key="1">
    <citation type="submission" date="2019-02" db="EMBL/GenBank/DDBJ databases">
        <authorList>
            <person name="Gruber-Vodicka R. H."/>
            <person name="Seah K. B. B."/>
        </authorList>
    </citation>
    <scope>NUCLEOTIDE SEQUENCE</scope>
    <source>
        <strain evidence="2">BECK_BY3</strain>
    </source>
</reference>
<gene>
    <name evidence="2" type="ORF">BECKTUN1418F_GA0071002_13992</name>
</gene>
<name>A0A451AC64_9GAMM</name>
<evidence type="ECO:0000313" key="2">
    <source>
        <dbReference type="EMBL" id="VFK63625.1"/>
    </source>
</evidence>